<dbReference type="AlphaFoldDB" id="A0A0D9WQJ5"/>
<dbReference type="InterPro" id="IPR011009">
    <property type="entry name" value="Kinase-like_dom_sf"/>
</dbReference>
<dbReference type="EC" id="2.3.2.27" evidence="2"/>
<dbReference type="PANTHER" id="PTHR45647">
    <property type="entry name" value="OS02G0152300 PROTEIN"/>
    <property type="match status" value="1"/>
</dbReference>
<dbReference type="GO" id="GO:0004672">
    <property type="term" value="F:protein kinase activity"/>
    <property type="evidence" value="ECO:0007669"/>
    <property type="project" value="InterPro"/>
</dbReference>
<dbReference type="SUPFAM" id="SSF56112">
    <property type="entry name" value="Protein kinase-like (PK-like)"/>
    <property type="match status" value="1"/>
</dbReference>
<dbReference type="Gene3D" id="1.10.510.10">
    <property type="entry name" value="Transferase(Phosphotransferase) domain 1"/>
    <property type="match status" value="1"/>
</dbReference>
<dbReference type="HOGENOM" id="CLU_718369_0_0_1"/>
<evidence type="ECO:0000313" key="5">
    <source>
        <dbReference type="EnsemblPlants" id="LPERR06G13160.2"/>
    </source>
</evidence>
<name>A0A0D9WQJ5_9ORYZ</name>
<protein>
    <recommendedName>
        <fullName evidence="2">RING-type E3 ubiquitin transferase</fullName>
        <ecNumber evidence="2">2.3.2.27</ecNumber>
    </recommendedName>
</protein>
<dbReference type="STRING" id="77586.A0A0D9WQJ5"/>
<evidence type="ECO:0000256" key="2">
    <source>
        <dbReference type="ARBA" id="ARBA00012483"/>
    </source>
</evidence>
<dbReference type="PANTHER" id="PTHR45647:SF144">
    <property type="entry name" value="OS10G0548300 PROTEIN"/>
    <property type="match status" value="1"/>
</dbReference>
<comment type="catalytic activity">
    <reaction evidence="1">
        <text>S-ubiquitinyl-[E2 ubiquitin-conjugating enzyme]-L-cysteine + [acceptor protein]-L-lysine = [E2 ubiquitin-conjugating enzyme]-L-cysteine + N(6)-ubiquitinyl-[acceptor protein]-L-lysine.</text>
        <dbReference type="EC" id="2.3.2.27"/>
    </reaction>
</comment>
<dbReference type="eggNOG" id="ENOG502QQ1P">
    <property type="taxonomic scope" value="Eukaryota"/>
</dbReference>
<feature type="domain" description="Serine-threonine/tyrosine-protein kinase catalytic" evidence="4">
    <location>
        <begin position="151"/>
        <end position="230"/>
    </location>
</feature>
<dbReference type="Pfam" id="PF07714">
    <property type="entry name" value="PK_Tyr_Ser-Thr"/>
    <property type="match status" value="1"/>
</dbReference>
<reference evidence="5 6" key="2">
    <citation type="submission" date="2013-12" db="EMBL/GenBank/DDBJ databases">
        <authorList>
            <person name="Yu Y."/>
            <person name="Lee S."/>
            <person name="de Baynast K."/>
            <person name="Wissotski M."/>
            <person name="Liu L."/>
            <person name="Talag J."/>
            <person name="Goicoechea J."/>
            <person name="Angelova A."/>
            <person name="Jetty R."/>
            <person name="Kudrna D."/>
            <person name="Golser W."/>
            <person name="Rivera L."/>
            <person name="Zhang J."/>
            <person name="Wing R."/>
        </authorList>
    </citation>
    <scope>NUCLEOTIDE SEQUENCE</scope>
</reference>
<reference evidence="5 6" key="1">
    <citation type="submission" date="2012-08" db="EMBL/GenBank/DDBJ databases">
        <title>Oryza genome evolution.</title>
        <authorList>
            <person name="Wing R.A."/>
        </authorList>
    </citation>
    <scope>NUCLEOTIDE SEQUENCE</scope>
</reference>
<evidence type="ECO:0000256" key="3">
    <source>
        <dbReference type="ARBA" id="ARBA00022786"/>
    </source>
</evidence>
<dbReference type="Proteomes" id="UP000032180">
    <property type="component" value="Chromosome 6"/>
</dbReference>
<keyword evidence="3" id="KW-0833">Ubl conjugation pathway</keyword>
<keyword evidence="6" id="KW-1185">Reference proteome</keyword>
<dbReference type="GO" id="GO:0061630">
    <property type="term" value="F:ubiquitin protein ligase activity"/>
    <property type="evidence" value="ECO:0007669"/>
    <property type="project" value="UniProtKB-EC"/>
</dbReference>
<dbReference type="Gramene" id="LPERR06G13160.2">
    <property type="protein sequence ID" value="LPERR06G13160.2"/>
    <property type="gene ID" value="LPERR06G13160"/>
</dbReference>
<dbReference type="EnsemblPlants" id="LPERR06G13160.1">
    <property type="protein sequence ID" value="LPERR06G13160.1"/>
    <property type="gene ID" value="LPERR06G13160"/>
</dbReference>
<reference evidence="5" key="3">
    <citation type="submission" date="2015-04" db="UniProtKB">
        <authorList>
            <consortium name="EnsemblPlants"/>
        </authorList>
    </citation>
    <scope>IDENTIFICATION</scope>
</reference>
<accession>A0A0D9WQJ5</accession>
<dbReference type="InterPro" id="IPR051348">
    <property type="entry name" value="U-box_ubiquitin_ligases"/>
</dbReference>
<organism evidence="5 6">
    <name type="scientific">Leersia perrieri</name>
    <dbReference type="NCBI Taxonomy" id="77586"/>
    <lineage>
        <taxon>Eukaryota</taxon>
        <taxon>Viridiplantae</taxon>
        <taxon>Streptophyta</taxon>
        <taxon>Embryophyta</taxon>
        <taxon>Tracheophyta</taxon>
        <taxon>Spermatophyta</taxon>
        <taxon>Magnoliopsida</taxon>
        <taxon>Liliopsida</taxon>
        <taxon>Poales</taxon>
        <taxon>Poaceae</taxon>
        <taxon>BOP clade</taxon>
        <taxon>Oryzoideae</taxon>
        <taxon>Oryzeae</taxon>
        <taxon>Oryzinae</taxon>
        <taxon>Leersia</taxon>
    </lineage>
</organism>
<dbReference type="Gramene" id="LPERR06G13160.1">
    <property type="protein sequence ID" value="LPERR06G13160.1"/>
    <property type="gene ID" value="LPERR06G13160"/>
</dbReference>
<evidence type="ECO:0000259" key="4">
    <source>
        <dbReference type="Pfam" id="PF07714"/>
    </source>
</evidence>
<dbReference type="EnsemblPlants" id="LPERR06G13160.2">
    <property type="protein sequence ID" value="LPERR06G13160.2"/>
    <property type="gene ID" value="LPERR06G13160"/>
</dbReference>
<sequence length="385" mass="43994">MENWGGMTQRLSGKEWVMCSTCSSFVCRKKRTAIPKPDEEVTEGNGLEEAKIEFIKSVGGDRKSKMVTKMLDKKSIDFIKNQPPLKPPLRNSYFTYQHMVDIITPYVEVDRVLLEYLQYHYSINGYAEVQLEVTDDEGSDTQRSEASKSRVSALVYEFLPNGSLEDRLNCVDSTLPLTWLVRIRIIREVCSALIFLHKHNPHPGNILLDANFMSKVSDFGISRVLMESSVNGSNAHFASYAERCSEWPLVQAEQLARIGLQCSALSRQKRPDLQRDVWRVMEPMINEDPAPLSQSFRSMFSESGRAVAMPPFVQSLRFHEILRWQRMASPTKLMILDGWMVGMTHLQQQTKLLQTVTPSRITPCVQPCIKENLHQSKMQELFALG</sequence>
<evidence type="ECO:0000256" key="1">
    <source>
        <dbReference type="ARBA" id="ARBA00000900"/>
    </source>
</evidence>
<evidence type="ECO:0000313" key="6">
    <source>
        <dbReference type="Proteomes" id="UP000032180"/>
    </source>
</evidence>
<proteinExistence type="predicted"/>
<dbReference type="InterPro" id="IPR001245">
    <property type="entry name" value="Ser-Thr/Tyr_kinase_cat_dom"/>
</dbReference>